<dbReference type="GO" id="GO:0004575">
    <property type="term" value="F:sucrose alpha-glucosidase activity"/>
    <property type="evidence" value="ECO:0007669"/>
    <property type="project" value="TreeGrafter"/>
</dbReference>
<evidence type="ECO:0000259" key="5">
    <source>
        <dbReference type="Pfam" id="PF00251"/>
    </source>
</evidence>
<evidence type="ECO:0000256" key="2">
    <source>
        <dbReference type="ARBA" id="ARBA00022801"/>
    </source>
</evidence>
<feature type="domain" description="Glycosyl hydrolase family 32 N-terminal" evidence="5">
    <location>
        <begin position="69"/>
        <end position="380"/>
    </location>
</feature>
<evidence type="ECO:0000256" key="1">
    <source>
        <dbReference type="ARBA" id="ARBA00009902"/>
    </source>
</evidence>
<keyword evidence="7" id="KW-1185">Reference proteome</keyword>
<dbReference type="EMBL" id="CP043026">
    <property type="protein sequence ID" value="QEH61929.1"/>
    <property type="molecule type" value="Genomic_DNA"/>
</dbReference>
<organism evidence="6 7">
    <name type="scientific">Spiroplasma chinense</name>
    <dbReference type="NCBI Taxonomy" id="216932"/>
    <lineage>
        <taxon>Bacteria</taxon>
        <taxon>Bacillati</taxon>
        <taxon>Mycoplasmatota</taxon>
        <taxon>Mollicutes</taxon>
        <taxon>Entomoplasmatales</taxon>
        <taxon>Spiroplasmataceae</taxon>
        <taxon>Spiroplasma</taxon>
    </lineage>
</organism>
<dbReference type="KEGG" id="schi:SCHIN_v1c07340"/>
<reference evidence="6 7" key="1">
    <citation type="submission" date="2019-08" db="EMBL/GenBank/DDBJ databases">
        <title>Complete genome sequence of Spiroplasma chinense CCH (DSM 19755).</title>
        <authorList>
            <person name="Shen H.-Y."/>
            <person name="Lin Y.-C."/>
            <person name="Chou L."/>
            <person name="Kuo C.-H."/>
        </authorList>
    </citation>
    <scope>NUCLEOTIDE SEQUENCE [LARGE SCALE GENOMIC DNA]</scope>
    <source>
        <strain evidence="6 7">CCH</strain>
    </source>
</reference>
<gene>
    <name evidence="6" type="primary">sacC</name>
    <name evidence="6" type="ORF">SCHIN_v1c07340</name>
</gene>
<feature type="chain" id="PRO_5022815945" evidence="4">
    <location>
        <begin position="24"/>
        <end position="544"/>
    </location>
</feature>
<dbReference type="InterPro" id="IPR013148">
    <property type="entry name" value="Glyco_hydro_32_N"/>
</dbReference>
<dbReference type="GO" id="GO:0005987">
    <property type="term" value="P:sucrose catabolic process"/>
    <property type="evidence" value="ECO:0007669"/>
    <property type="project" value="TreeGrafter"/>
</dbReference>
<accession>A0A5B9Y5F8</accession>
<dbReference type="Pfam" id="PF00251">
    <property type="entry name" value="Glyco_hydro_32N"/>
    <property type="match status" value="1"/>
</dbReference>
<keyword evidence="2" id="KW-0378">Hydrolase</keyword>
<evidence type="ECO:0000256" key="4">
    <source>
        <dbReference type="SAM" id="SignalP"/>
    </source>
</evidence>
<dbReference type="InterPro" id="IPR023296">
    <property type="entry name" value="Glyco_hydro_beta-prop_sf"/>
</dbReference>
<keyword evidence="4" id="KW-0732">Signal</keyword>
<comment type="similarity">
    <text evidence="1">Belongs to the glycosyl hydrolase 32 family.</text>
</comment>
<dbReference type="SUPFAM" id="SSF75005">
    <property type="entry name" value="Arabinanase/levansucrase/invertase"/>
    <property type="match status" value="1"/>
</dbReference>
<dbReference type="Proteomes" id="UP000323144">
    <property type="component" value="Chromosome"/>
</dbReference>
<dbReference type="SMART" id="SM00640">
    <property type="entry name" value="Glyco_32"/>
    <property type="match status" value="1"/>
</dbReference>
<dbReference type="PANTHER" id="PTHR42800">
    <property type="entry name" value="EXOINULINASE INUD (AFU_ORTHOLOGUE AFUA_5G00480)"/>
    <property type="match status" value="1"/>
</dbReference>
<dbReference type="Gene3D" id="2.115.10.20">
    <property type="entry name" value="Glycosyl hydrolase domain, family 43"/>
    <property type="match status" value="1"/>
</dbReference>
<dbReference type="GO" id="GO:0005737">
    <property type="term" value="C:cytoplasm"/>
    <property type="evidence" value="ECO:0007669"/>
    <property type="project" value="TreeGrafter"/>
</dbReference>
<evidence type="ECO:0000313" key="7">
    <source>
        <dbReference type="Proteomes" id="UP000323144"/>
    </source>
</evidence>
<name>A0A5B9Y5F8_9MOLU</name>
<keyword evidence="3" id="KW-0326">Glycosidase</keyword>
<dbReference type="RefSeq" id="WP_166508306.1">
    <property type="nucleotide sequence ID" value="NZ_CP043026.1"/>
</dbReference>
<protein>
    <submittedName>
        <fullName evidence="6">Levanase</fullName>
    </submittedName>
</protein>
<feature type="signal peptide" evidence="4">
    <location>
        <begin position="1"/>
        <end position="23"/>
    </location>
</feature>
<dbReference type="InterPro" id="IPR001362">
    <property type="entry name" value="Glyco_hydro_32"/>
</dbReference>
<dbReference type="CDD" id="cd18622">
    <property type="entry name" value="GH32_Inu-like"/>
    <property type="match status" value="1"/>
</dbReference>
<proteinExistence type="inferred from homology"/>
<sequence>MKKILNSLASLTFASSLTTNVLACNANNDSFTVLKEIDMVDGDKKLETEKFVNSFHVDTPTRIENGKTYNGMINDVQGALFDGEFWNVYFLNNSESTFDDEGKQLGGEGTDWYRMKTKDFIHWEQGGVAVKKWHKWGDAASGSIFFDKDKDFSNKGGYVSLVTAYGGERGQNIMAFQSDDGINFSPLNNEEPILKNGEPDGSYPNFRDPLIIKRNGLFTMYLAQGEEFGIWSSSNPLSGYKRVGTYKPLYGMLECPALYKMNVNGDVNNQKWMMIYSGNGNNTWFKPKKSDKLSTGMYYTVGTLDENNIFKEEQEAKRIDFGSDFYAAKFWNQQNASSDIEEGQNSLLGMGWMSNWDYATKTPSIGKWGNLSIAREIKLNYVNNFYDVSSTFVDLKNQVEAIQGTDSDFENNKLNSRSYQLDLDIENLNSNKDILEFKLGNSFFENKIRLNFKKNEITSSRTSQYKTLIKNSGYLQSRSYKANIKNKTDIQIKLIVDTTTIEAQMPDGSTISMVKFSDEKENEKLVLQSSSEIKVNYKYYNFKL</sequence>
<dbReference type="AlphaFoldDB" id="A0A5B9Y5F8"/>
<dbReference type="PANTHER" id="PTHR42800:SF1">
    <property type="entry name" value="EXOINULINASE INUD (AFU_ORTHOLOGUE AFUA_5G00480)"/>
    <property type="match status" value="1"/>
</dbReference>
<evidence type="ECO:0000256" key="3">
    <source>
        <dbReference type="ARBA" id="ARBA00023295"/>
    </source>
</evidence>
<evidence type="ECO:0000313" key="6">
    <source>
        <dbReference type="EMBL" id="QEH61929.1"/>
    </source>
</evidence>